<sequence length="348" mass="39293">MTGRYARDRQICVRTNSTATTNLVSWARTAGVQRFIYASSVGVIFQGVPLIDATERDTPYPHEHYNFYCESKAQAEEIVSKGTGPDMKTAIIRFSGIYGPGEKRVTQRVVDFMKTGFWIGLSMENGVEAQTQLSSVANCVQGLMKIDEKLPDPHIAGGRIYHIVDREVFGTFSFWAPINRALGFPDPYIVMPPWVLRCIAWICQTLADRYDFDPFVSVLEVDLLTITNTYSIARAERDLGYDPEPSPIAEIIAEHCSEVNTPEWQWQLKKVRWQQKFLFWVVVPLGLALIVWMFWPHSLCAVIGAVFLKLWVSYLGKWAEEMFEQVRAIGANLPGQVDGGDGAVVELD</sequence>
<dbReference type="AlphaFoldDB" id="G0P205"/>
<dbReference type="SUPFAM" id="SSF51735">
    <property type="entry name" value="NAD(P)-binding Rossmann-fold domains"/>
    <property type="match status" value="1"/>
</dbReference>
<comment type="similarity">
    <text evidence="1 3">Belongs to the 3-beta-HSD family.</text>
</comment>
<keyword evidence="3" id="KW-0812">Transmembrane</keyword>
<dbReference type="InParanoid" id="G0P205"/>
<name>G0P205_CAEBE</name>
<dbReference type="InterPro" id="IPR002225">
    <property type="entry name" value="3Beta_OHSteriod_DH/Estase"/>
</dbReference>
<feature type="domain" description="3-beta hydroxysteroid dehydrogenase/isomerase" evidence="4">
    <location>
        <begin position="8"/>
        <end position="188"/>
    </location>
</feature>
<dbReference type="eggNOG" id="KOG1430">
    <property type="taxonomic scope" value="Eukaryota"/>
</dbReference>
<dbReference type="GO" id="GO:0016616">
    <property type="term" value="F:oxidoreductase activity, acting on the CH-OH group of donors, NAD or NADP as acceptor"/>
    <property type="evidence" value="ECO:0007669"/>
    <property type="project" value="InterPro"/>
</dbReference>
<feature type="transmembrane region" description="Helical" evidence="3">
    <location>
        <begin position="277"/>
        <end position="295"/>
    </location>
</feature>
<dbReference type="Gene3D" id="3.40.50.720">
    <property type="entry name" value="NAD(P)-binding Rossmann-like Domain"/>
    <property type="match status" value="1"/>
</dbReference>
<evidence type="ECO:0000256" key="1">
    <source>
        <dbReference type="ARBA" id="ARBA00009219"/>
    </source>
</evidence>
<dbReference type="GO" id="GO:0006694">
    <property type="term" value="P:steroid biosynthetic process"/>
    <property type="evidence" value="ECO:0007669"/>
    <property type="project" value="InterPro"/>
</dbReference>
<dbReference type="STRING" id="135651.G0P205"/>
<keyword evidence="2 3" id="KW-0560">Oxidoreductase</keyword>
<dbReference type="HOGENOM" id="CLU_007383_6_8_1"/>
<dbReference type="PANTHER" id="PTHR43245:SF51">
    <property type="entry name" value="SHORT CHAIN DEHYDROGENASE_REDUCTASE FAMILY 42E, MEMBER 2"/>
    <property type="match status" value="1"/>
</dbReference>
<dbReference type="Proteomes" id="UP000008068">
    <property type="component" value="Unassembled WGS sequence"/>
</dbReference>
<dbReference type="FunCoup" id="G0P205">
    <property type="interactions" value="657"/>
</dbReference>
<reference evidence="6" key="1">
    <citation type="submission" date="2011-07" db="EMBL/GenBank/DDBJ databases">
        <authorList>
            <consortium name="Caenorhabditis brenneri Sequencing and Analysis Consortium"/>
            <person name="Wilson R.K."/>
        </authorList>
    </citation>
    <scope>NUCLEOTIDE SEQUENCE [LARGE SCALE GENOMIC DNA]</scope>
    <source>
        <strain evidence="6">PB2801</strain>
    </source>
</reference>
<evidence type="ECO:0000256" key="3">
    <source>
        <dbReference type="RuleBase" id="RU004475"/>
    </source>
</evidence>
<dbReference type="InterPro" id="IPR050177">
    <property type="entry name" value="Lipid_A_modif_metabolic_enz"/>
</dbReference>
<evidence type="ECO:0000313" key="5">
    <source>
        <dbReference type="EMBL" id="EGT42852.1"/>
    </source>
</evidence>
<evidence type="ECO:0000313" key="6">
    <source>
        <dbReference type="Proteomes" id="UP000008068"/>
    </source>
</evidence>
<dbReference type="Pfam" id="PF01073">
    <property type="entry name" value="3Beta_HSD"/>
    <property type="match status" value="1"/>
</dbReference>
<accession>G0P205</accession>
<gene>
    <name evidence="5" type="ORF">CAEBREN_11934</name>
</gene>
<dbReference type="PANTHER" id="PTHR43245">
    <property type="entry name" value="BIFUNCTIONAL POLYMYXIN RESISTANCE PROTEIN ARNA"/>
    <property type="match status" value="1"/>
</dbReference>
<evidence type="ECO:0000256" key="2">
    <source>
        <dbReference type="ARBA" id="ARBA00023002"/>
    </source>
</evidence>
<dbReference type="OMA" id="GQADICY"/>
<organism evidence="6">
    <name type="scientific">Caenorhabditis brenneri</name>
    <name type="common">Nematode worm</name>
    <dbReference type="NCBI Taxonomy" id="135651"/>
    <lineage>
        <taxon>Eukaryota</taxon>
        <taxon>Metazoa</taxon>
        <taxon>Ecdysozoa</taxon>
        <taxon>Nematoda</taxon>
        <taxon>Chromadorea</taxon>
        <taxon>Rhabditida</taxon>
        <taxon>Rhabditina</taxon>
        <taxon>Rhabditomorpha</taxon>
        <taxon>Rhabditoidea</taxon>
        <taxon>Rhabditidae</taxon>
        <taxon>Peloderinae</taxon>
        <taxon>Caenorhabditis</taxon>
    </lineage>
</organism>
<keyword evidence="6" id="KW-1185">Reference proteome</keyword>
<proteinExistence type="inferred from homology"/>
<dbReference type="OrthoDB" id="2735536at2759"/>
<keyword evidence="3" id="KW-1133">Transmembrane helix</keyword>
<protein>
    <recommendedName>
        <fullName evidence="4">3-beta hydroxysteroid dehydrogenase/isomerase domain-containing protein</fullName>
    </recommendedName>
</protein>
<keyword evidence="3" id="KW-0472">Membrane</keyword>
<dbReference type="InterPro" id="IPR036291">
    <property type="entry name" value="NAD(P)-bd_dom_sf"/>
</dbReference>
<evidence type="ECO:0000259" key="4">
    <source>
        <dbReference type="Pfam" id="PF01073"/>
    </source>
</evidence>
<dbReference type="EMBL" id="GL380020">
    <property type="protein sequence ID" value="EGT42852.1"/>
    <property type="molecule type" value="Genomic_DNA"/>
</dbReference>